<evidence type="ECO:0000313" key="2">
    <source>
        <dbReference type="Proteomes" id="UP001178508"/>
    </source>
</evidence>
<organism evidence="1 2">
    <name type="scientific">Xyrichtys novacula</name>
    <name type="common">Pearly razorfish</name>
    <name type="synonym">Hemipteronotus novacula</name>
    <dbReference type="NCBI Taxonomy" id="13765"/>
    <lineage>
        <taxon>Eukaryota</taxon>
        <taxon>Metazoa</taxon>
        <taxon>Chordata</taxon>
        <taxon>Craniata</taxon>
        <taxon>Vertebrata</taxon>
        <taxon>Euteleostomi</taxon>
        <taxon>Actinopterygii</taxon>
        <taxon>Neopterygii</taxon>
        <taxon>Teleostei</taxon>
        <taxon>Neoteleostei</taxon>
        <taxon>Acanthomorphata</taxon>
        <taxon>Eupercaria</taxon>
        <taxon>Labriformes</taxon>
        <taxon>Labridae</taxon>
        <taxon>Xyrichtys</taxon>
    </lineage>
</organism>
<keyword evidence="2" id="KW-1185">Reference proteome</keyword>
<accession>A0AAV1ERQ9</accession>
<dbReference type="Proteomes" id="UP001178508">
    <property type="component" value="Chromosome 2"/>
</dbReference>
<evidence type="ECO:0000313" key="1">
    <source>
        <dbReference type="EMBL" id="CAJ1051431.1"/>
    </source>
</evidence>
<protein>
    <submittedName>
        <fullName evidence="1">Uncharacterized protein</fullName>
    </submittedName>
</protein>
<dbReference type="EMBL" id="OY660865">
    <property type="protein sequence ID" value="CAJ1051431.1"/>
    <property type="molecule type" value="Genomic_DNA"/>
</dbReference>
<name>A0AAV1ERQ9_XYRNO</name>
<dbReference type="AlphaFoldDB" id="A0AAV1ERQ9"/>
<sequence>MGCRKENIDKRVKLWRLREEGKEEYFKYVFVYAQSPGVSQEAASIVKPNASNSPSSHSSAIHTIGTKRGRNKGMKQHCLGLCIIFCQVQFVLASSHFQEIWLEIHVQREW</sequence>
<proteinExistence type="predicted"/>
<gene>
    <name evidence="1" type="ORF">XNOV1_A018938</name>
</gene>
<reference evidence="1" key="1">
    <citation type="submission" date="2023-08" db="EMBL/GenBank/DDBJ databases">
        <authorList>
            <person name="Alioto T."/>
            <person name="Alioto T."/>
            <person name="Gomez Garrido J."/>
        </authorList>
    </citation>
    <scope>NUCLEOTIDE SEQUENCE</scope>
</reference>